<proteinExistence type="inferred from homology"/>
<comment type="catalytic activity">
    <reaction evidence="1">
        <text>Hydrolysis of an N(4)-(acetyl-beta-D-glucosaminyl)asparagine residue in which the glucosamine residue may be further glycosylated, to yield a (substituted) N-acetyl-beta-D-glucosaminylamine and a peptide containing an aspartate residue.</text>
        <dbReference type="EC" id="3.5.1.52"/>
    </reaction>
</comment>
<evidence type="ECO:0000313" key="17">
    <source>
        <dbReference type="Proteomes" id="UP001634394"/>
    </source>
</evidence>
<dbReference type="AlphaFoldDB" id="A0ABD3VZF0"/>
<comment type="caution">
    <text evidence="16">The sequence shown here is derived from an EMBL/GenBank/DDBJ whole genome shotgun (WGS) entry which is preliminary data.</text>
</comment>
<evidence type="ECO:0000259" key="15">
    <source>
        <dbReference type="PROSITE" id="PS51398"/>
    </source>
</evidence>
<accession>A0ABD3VZF0</accession>
<evidence type="ECO:0000256" key="8">
    <source>
        <dbReference type="ARBA" id="ARBA00022723"/>
    </source>
</evidence>
<dbReference type="PROSITE" id="PS51398">
    <property type="entry name" value="PAW"/>
    <property type="match status" value="1"/>
</dbReference>
<dbReference type="SUPFAM" id="SSF49785">
    <property type="entry name" value="Galactose-binding domain-like"/>
    <property type="match status" value="1"/>
</dbReference>
<dbReference type="InterPro" id="IPR038765">
    <property type="entry name" value="Papain-like_cys_pep_sf"/>
</dbReference>
<dbReference type="PANTHER" id="PTHR12143:SF19">
    <property type="entry name" value="PEPTIDE-N(4)-(N-ACETYL-BETA-GLUCOSAMINYL)ASPARAGINE AMIDASE"/>
    <property type="match status" value="1"/>
</dbReference>
<comment type="subcellular location">
    <subcellularLocation>
        <location evidence="3">Cytoplasm</location>
    </subcellularLocation>
</comment>
<dbReference type="FunFam" id="2.60.120.1020:FF:000001">
    <property type="entry name" value="Peptide-N(4)-(N-acetyl-beta-glucosaminyl)asparagine amidase"/>
    <property type="match status" value="1"/>
</dbReference>
<protein>
    <recommendedName>
        <fullName evidence="6">Peptide-N(4)-(N-acetyl-beta-glucosaminyl)asparagine amidase</fullName>
        <ecNumber evidence="5">3.5.1.52</ecNumber>
    </recommendedName>
    <alternativeName>
        <fullName evidence="12">N-glycanase 1</fullName>
    </alternativeName>
    <alternativeName>
        <fullName evidence="13">Peptide:N-glycanase</fullName>
    </alternativeName>
</protein>
<evidence type="ECO:0000256" key="12">
    <source>
        <dbReference type="ARBA" id="ARBA00029604"/>
    </source>
</evidence>
<dbReference type="InterPro" id="IPR008979">
    <property type="entry name" value="Galactose-bd-like_sf"/>
</dbReference>
<name>A0ABD3VZF0_SINWO</name>
<dbReference type="GO" id="GO:0046872">
    <property type="term" value="F:metal ion binding"/>
    <property type="evidence" value="ECO:0007669"/>
    <property type="project" value="UniProtKB-KW"/>
</dbReference>
<keyword evidence="17" id="KW-1185">Reference proteome</keyword>
<dbReference type="SMART" id="SM00613">
    <property type="entry name" value="PAW"/>
    <property type="match status" value="1"/>
</dbReference>
<dbReference type="PANTHER" id="PTHR12143">
    <property type="entry name" value="PEPTIDE N-GLYCANASE PNGASE -RELATED"/>
    <property type="match status" value="1"/>
</dbReference>
<keyword evidence="10" id="KW-0862">Zinc</keyword>
<dbReference type="SUPFAM" id="SSF54001">
    <property type="entry name" value="Cysteine proteinases"/>
    <property type="match status" value="1"/>
</dbReference>
<evidence type="ECO:0000256" key="11">
    <source>
        <dbReference type="ARBA" id="ARBA00024870"/>
    </source>
</evidence>
<evidence type="ECO:0000256" key="9">
    <source>
        <dbReference type="ARBA" id="ARBA00022801"/>
    </source>
</evidence>
<dbReference type="InterPro" id="IPR036339">
    <property type="entry name" value="PUB-like_dom_sf"/>
</dbReference>
<comment type="similarity">
    <text evidence="4 14">Belongs to the transglutaminase-like superfamily. PNGase family.</text>
</comment>
<sequence>MYRRIDANMAPGKSVSELVNGNSANLFMSASELLLQYANNVLKNPSEPMFRKIRRTNSIVTRKLVPASGAMECLFEMGFVEDGDYLILPSTVQLDGLKKIRDELDHERNVILRQREKAAASAAPPSAGPQQSLDYPPNIHIMEQAFYQKLLGQVSHVLKYENLKLQQKARNVIPVLELEEEAKRRAETVNQSSETEIKIDVQDCLLLALLNWFKTRFFTWVDAPPCQYCNGKTTAQGMVIPTEEESRWEAGRVENYKCNLCQKFTRFPRYNNPEKLLETHEGRCGEWANCFTLCARAMGFEARYVLDWTDHVWTEVFSMSLQRWLHCDPCENVCDKPLLYEAGWGKKLTYVIAFSKDDIQDVSWRYSAKHKELLQRRKECRESWLVNTIHKLNNQICNSVPTARKQVLLNRQIVELVEFMTEKTSEGQNLTGRTTGSIAWRLARGEAGSQAVLKMEPYIFKLTDMEKRTSSFHIQYNCSKDEYVRLSDNGSRTCSYAAMVHSSQNIFRKEEHDWNMVYLARTEGTDTAEISWKFDFGDSGLKIDTIRIRIDSKTFENGNISWMLCSDSQCAMLKGTPEMQTVTEMKDEVGFSLTASLRGGKGDNAWQHTQLFRQSTKDTSVSPFEIQVFFK</sequence>
<organism evidence="16 17">
    <name type="scientific">Sinanodonta woodiana</name>
    <name type="common">Chinese pond mussel</name>
    <name type="synonym">Anodonta woodiana</name>
    <dbReference type="NCBI Taxonomy" id="1069815"/>
    <lineage>
        <taxon>Eukaryota</taxon>
        <taxon>Metazoa</taxon>
        <taxon>Spiralia</taxon>
        <taxon>Lophotrochozoa</taxon>
        <taxon>Mollusca</taxon>
        <taxon>Bivalvia</taxon>
        <taxon>Autobranchia</taxon>
        <taxon>Heteroconchia</taxon>
        <taxon>Palaeoheterodonta</taxon>
        <taxon>Unionida</taxon>
        <taxon>Unionoidea</taxon>
        <taxon>Unionidae</taxon>
        <taxon>Unioninae</taxon>
        <taxon>Sinanodonta</taxon>
    </lineage>
</organism>
<keyword evidence="8" id="KW-0479">Metal-binding</keyword>
<dbReference type="Gene3D" id="3.10.620.30">
    <property type="match status" value="1"/>
</dbReference>
<dbReference type="GO" id="GO:0000224">
    <property type="term" value="F:peptide-N4-(N-acetyl-beta-glucosaminyl)asparagine amidase activity"/>
    <property type="evidence" value="ECO:0007669"/>
    <property type="project" value="UniProtKB-EC"/>
</dbReference>
<evidence type="ECO:0000256" key="10">
    <source>
        <dbReference type="ARBA" id="ARBA00022833"/>
    </source>
</evidence>
<keyword evidence="9" id="KW-0378">Hydrolase</keyword>
<evidence type="ECO:0000256" key="1">
    <source>
        <dbReference type="ARBA" id="ARBA00001650"/>
    </source>
</evidence>
<reference evidence="16 17" key="1">
    <citation type="submission" date="2024-11" db="EMBL/GenBank/DDBJ databases">
        <title>Chromosome-level genome assembly of the freshwater bivalve Anodonta woodiana.</title>
        <authorList>
            <person name="Chen X."/>
        </authorList>
    </citation>
    <scope>NUCLEOTIDE SEQUENCE [LARGE SCALE GENOMIC DNA]</scope>
    <source>
        <strain evidence="16">MN2024</strain>
        <tissue evidence="16">Gills</tissue>
    </source>
</reference>
<keyword evidence="7" id="KW-0963">Cytoplasm</keyword>
<comment type="cofactor">
    <cofactor evidence="2">
        <name>Zn(2+)</name>
        <dbReference type="ChEBI" id="CHEBI:29105"/>
    </cofactor>
</comment>
<evidence type="ECO:0000256" key="7">
    <source>
        <dbReference type="ARBA" id="ARBA00022490"/>
    </source>
</evidence>
<dbReference type="InterPro" id="IPR050883">
    <property type="entry name" value="PNGase"/>
</dbReference>
<comment type="function">
    <text evidence="11">Specifically deglycosylates the denatured form of N-linked glycoproteins in the cytoplasm and assists their proteasome-mediated degradation. Cleaves the beta-aspartyl-glucosamine (GlcNAc) of the glycan and the amide side chain of Asn, converting Asn to Asp. Prefers proteins containing high-mannose over those bearing complex type oligosaccharides. Can recognize misfolded proteins in the endoplasmic reticulum that are exported to the cytosol to be destroyed and deglycosylate them, while it has no activity toward native proteins. Deglycosylation is a prerequisite for subsequent proteasome-mediated degradation of some, but not all, misfolded glycoproteins.</text>
</comment>
<dbReference type="Gene3D" id="1.20.58.2190">
    <property type="match status" value="1"/>
</dbReference>
<dbReference type="SUPFAM" id="SSF143503">
    <property type="entry name" value="PUG domain-like"/>
    <property type="match status" value="1"/>
</dbReference>
<dbReference type="EC" id="3.5.1.52" evidence="5"/>
<dbReference type="Gene3D" id="2.60.120.1020">
    <property type="entry name" value="Peptide N glycanase, PAW domain"/>
    <property type="match status" value="1"/>
</dbReference>
<evidence type="ECO:0000256" key="6">
    <source>
        <dbReference type="ARBA" id="ARBA00018546"/>
    </source>
</evidence>
<dbReference type="SMART" id="SM00460">
    <property type="entry name" value="TGc"/>
    <property type="match status" value="1"/>
</dbReference>
<dbReference type="SMART" id="SM00580">
    <property type="entry name" value="PUG"/>
    <property type="match status" value="1"/>
</dbReference>
<evidence type="ECO:0000256" key="14">
    <source>
        <dbReference type="PROSITE-ProRule" id="PRU00731"/>
    </source>
</evidence>
<dbReference type="FunFam" id="2.20.25.10:FF:000011">
    <property type="entry name" value="peptide-N(4)-(N-acetyl-beta- glucosaminyl)asparagine amidase"/>
    <property type="match status" value="1"/>
</dbReference>
<dbReference type="EMBL" id="JBJQND010000009">
    <property type="protein sequence ID" value="KAL3866979.1"/>
    <property type="molecule type" value="Genomic_DNA"/>
</dbReference>
<dbReference type="Pfam" id="PF04721">
    <property type="entry name" value="PAW"/>
    <property type="match status" value="1"/>
</dbReference>
<evidence type="ECO:0000313" key="16">
    <source>
        <dbReference type="EMBL" id="KAL3866979.1"/>
    </source>
</evidence>
<dbReference type="InterPro" id="IPR006588">
    <property type="entry name" value="Peptide_N_glycanase_PAW_dom"/>
</dbReference>
<dbReference type="GO" id="GO:0005737">
    <property type="term" value="C:cytoplasm"/>
    <property type="evidence" value="ECO:0007669"/>
    <property type="project" value="UniProtKB-SubCell"/>
</dbReference>
<evidence type="ECO:0000256" key="4">
    <source>
        <dbReference type="ARBA" id="ARBA00009390"/>
    </source>
</evidence>
<evidence type="ECO:0000256" key="5">
    <source>
        <dbReference type="ARBA" id="ARBA00012158"/>
    </source>
</evidence>
<gene>
    <name evidence="16" type="ORF">ACJMK2_044222</name>
</gene>
<evidence type="ECO:0000256" key="3">
    <source>
        <dbReference type="ARBA" id="ARBA00004496"/>
    </source>
</evidence>
<evidence type="ECO:0000256" key="2">
    <source>
        <dbReference type="ARBA" id="ARBA00001947"/>
    </source>
</evidence>
<dbReference type="Pfam" id="PF09409">
    <property type="entry name" value="PUB"/>
    <property type="match status" value="1"/>
</dbReference>
<dbReference type="Gene3D" id="2.20.25.10">
    <property type="match status" value="1"/>
</dbReference>
<dbReference type="InterPro" id="IPR038680">
    <property type="entry name" value="PAW_sf"/>
</dbReference>
<dbReference type="Pfam" id="PF01841">
    <property type="entry name" value="Transglut_core"/>
    <property type="match status" value="1"/>
</dbReference>
<evidence type="ECO:0000256" key="13">
    <source>
        <dbReference type="ARBA" id="ARBA00032901"/>
    </source>
</evidence>
<feature type="domain" description="PAW" evidence="15">
    <location>
        <begin position="429"/>
        <end position="631"/>
    </location>
</feature>
<dbReference type="InterPro" id="IPR018997">
    <property type="entry name" value="PUB_domain"/>
</dbReference>
<dbReference type="Proteomes" id="UP001634394">
    <property type="component" value="Unassembled WGS sequence"/>
</dbReference>
<dbReference type="InterPro" id="IPR002931">
    <property type="entry name" value="Transglutaminase-like"/>
</dbReference>